<evidence type="ECO:0000313" key="2">
    <source>
        <dbReference type="EMBL" id="GJM52591.1"/>
    </source>
</evidence>
<keyword evidence="4" id="KW-1185">Reference proteome</keyword>
<protein>
    <recommendedName>
        <fullName evidence="5">Transcriptional regulator</fullName>
    </recommendedName>
</protein>
<evidence type="ECO:0000313" key="3">
    <source>
        <dbReference type="Proteomes" id="UP001207736"/>
    </source>
</evidence>
<dbReference type="Proteomes" id="UP001207736">
    <property type="component" value="Unassembled WGS sequence"/>
</dbReference>
<dbReference type="RefSeq" id="WP_264846038.1">
    <property type="nucleotide sequence ID" value="NZ_BPMA01000016.1"/>
</dbReference>
<dbReference type="Proteomes" id="UP001208692">
    <property type="component" value="Unassembled WGS sequence"/>
</dbReference>
<name>A0AAV5AU99_9FLAO</name>
<evidence type="ECO:0000313" key="1">
    <source>
        <dbReference type="EMBL" id="GJM49441.1"/>
    </source>
</evidence>
<evidence type="ECO:0000313" key="4">
    <source>
        <dbReference type="Proteomes" id="UP001208692"/>
    </source>
</evidence>
<gene>
    <name evidence="1" type="ORF">RCZ15_04160</name>
    <name evidence="2" type="ORF">RCZ16_09080</name>
</gene>
<dbReference type="EMBL" id="BQKA01000006">
    <property type="protein sequence ID" value="GJM49441.1"/>
    <property type="molecule type" value="Genomic_DNA"/>
</dbReference>
<evidence type="ECO:0008006" key="5">
    <source>
        <dbReference type="Google" id="ProtNLM"/>
    </source>
</evidence>
<dbReference type="EMBL" id="BQKB01000013">
    <property type="protein sequence ID" value="GJM52591.1"/>
    <property type="molecule type" value="Genomic_DNA"/>
</dbReference>
<proteinExistence type="predicted"/>
<reference evidence="1 4" key="1">
    <citation type="submission" date="2021-11" db="EMBL/GenBank/DDBJ databases">
        <title>Draft genome sequence of Capnocytophaga sp. strain KC07075 isolated from cat oral cavity.</title>
        <authorList>
            <person name="Suzuki M."/>
            <person name="Imaoka K."/>
            <person name="Kimura M."/>
            <person name="Morikawa S."/>
            <person name="Maeda K."/>
        </authorList>
    </citation>
    <scope>NUCLEOTIDE SEQUENCE</scope>
    <source>
        <strain evidence="1">KC07075</strain>
        <strain evidence="2 4">KC07079</strain>
    </source>
</reference>
<accession>A0AAV5AU99</accession>
<comment type="caution">
    <text evidence="1">The sequence shown here is derived from an EMBL/GenBank/DDBJ whole genome shotgun (WGS) entry which is preliminary data.</text>
</comment>
<sequence length="78" mass="9184">MKSKFNLGERVYFLDKNKVTTGVILEIKIIAREIDLQSRLISYRVGEPHSFLQTRKEEELYTSKEALLNDIKQQINEL</sequence>
<dbReference type="AlphaFoldDB" id="A0AAV5AU99"/>
<organism evidence="1 3">
    <name type="scientific">Capnocytophaga catalasegens</name>
    <dbReference type="NCBI Taxonomy" id="1004260"/>
    <lineage>
        <taxon>Bacteria</taxon>
        <taxon>Pseudomonadati</taxon>
        <taxon>Bacteroidota</taxon>
        <taxon>Flavobacteriia</taxon>
        <taxon>Flavobacteriales</taxon>
        <taxon>Flavobacteriaceae</taxon>
        <taxon>Capnocytophaga</taxon>
    </lineage>
</organism>